<organism evidence="1">
    <name type="scientific">Harvfovirus sp</name>
    <dbReference type="NCBI Taxonomy" id="2487768"/>
    <lineage>
        <taxon>Viruses</taxon>
        <taxon>Varidnaviria</taxon>
        <taxon>Bamfordvirae</taxon>
        <taxon>Nucleocytoviricota</taxon>
        <taxon>Megaviricetes</taxon>
        <taxon>Imitervirales</taxon>
        <taxon>Mimiviridae</taxon>
        <taxon>Klosneuvirinae</taxon>
    </lineage>
</organism>
<proteinExistence type="predicted"/>
<dbReference type="EMBL" id="MK072248">
    <property type="protein sequence ID" value="AYV80759.1"/>
    <property type="molecule type" value="Genomic_DNA"/>
</dbReference>
<accession>A0A3G5A5J2</accession>
<sequence length="265" mass="31220">MSEIKLAGFLIKEYNHLDPDSIYILPIYSFTCPCGSLHYIKWQEPLSTYRIFHPKYLKKFKQLKEAKKQINDYLKLIPHLIINESIKCEHTSSDTAFYFGNFSRYRQFAFSSSYQNTGTFLSDLKKASYLEFGTYLSTFIADYWAAANYGWYTLHKPRFNLTNPEKQFFLRRTFETNFLTMFHGNTCRLEREIKSHLNCKIPLDLIKIIYSFSYSPTDILGKIISIVQLDILKYGKIIASDHQQDTDYAYNLFCTIPQLLFDDTS</sequence>
<gene>
    <name evidence="1" type="ORF">Harvfovirus6_9</name>
</gene>
<reference evidence="1" key="1">
    <citation type="submission" date="2018-10" db="EMBL/GenBank/DDBJ databases">
        <title>Hidden diversity of soil giant viruses.</title>
        <authorList>
            <person name="Schulz F."/>
            <person name="Alteio L."/>
            <person name="Goudeau D."/>
            <person name="Ryan E.M."/>
            <person name="Malmstrom R.R."/>
            <person name="Blanchard J."/>
            <person name="Woyke T."/>
        </authorList>
    </citation>
    <scope>NUCLEOTIDE SEQUENCE</scope>
    <source>
        <strain evidence="1">HAV1</strain>
    </source>
</reference>
<evidence type="ECO:0000313" key="1">
    <source>
        <dbReference type="EMBL" id="AYV80759.1"/>
    </source>
</evidence>
<name>A0A3G5A5J2_9VIRU</name>
<protein>
    <submittedName>
        <fullName evidence="1">Uncharacterized protein</fullName>
    </submittedName>
</protein>